<protein>
    <submittedName>
        <fullName evidence="1">Uncharacterized protein</fullName>
    </submittedName>
</protein>
<name>A0A0P8XCX9_PSEFL</name>
<evidence type="ECO:0000313" key="2">
    <source>
        <dbReference type="Proteomes" id="UP000050349"/>
    </source>
</evidence>
<evidence type="ECO:0000313" key="1">
    <source>
        <dbReference type="EMBL" id="KPU57662.1"/>
    </source>
</evidence>
<proteinExistence type="predicted"/>
<dbReference type="Proteomes" id="UP000050349">
    <property type="component" value="Unassembled WGS sequence"/>
</dbReference>
<accession>A0A0P8XCX9</accession>
<comment type="caution">
    <text evidence="1">The sequence shown here is derived from an EMBL/GenBank/DDBJ whole genome shotgun (WGS) entry which is preliminary data.</text>
</comment>
<organism evidence="1 2">
    <name type="scientific">Pseudomonas fluorescens</name>
    <dbReference type="NCBI Taxonomy" id="294"/>
    <lineage>
        <taxon>Bacteria</taxon>
        <taxon>Pseudomonadati</taxon>
        <taxon>Pseudomonadota</taxon>
        <taxon>Gammaproteobacteria</taxon>
        <taxon>Pseudomonadales</taxon>
        <taxon>Pseudomonadaceae</taxon>
        <taxon>Pseudomonas</taxon>
    </lineage>
</organism>
<dbReference type="AlphaFoldDB" id="A0A0P8XCX9"/>
<sequence>MKVERIDNEIYVVDDFLTESEEVGINLQLKGGRLEIQLAEL</sequence>
<gene>
    <name evidence="1" type="ORF">AN403_1923</name>
</gene>
<reference evidence="1 2" key="1">
    <citation type="submission" date="2015-09" db="EMBL/GenBank/DDBJ databases">
        <authorList>
            <person name="Jackson K.R."/>
            <person name="Lunt B.L."/>
            <person name="Fisher J.N.B."/>
            <person name="Gardner A.V."/>
            <person name="Bailey M.E."/>
            <person name="Deus L.M."/>
            <person name="Earl A.S."/>
            <person name="Gibby P.D."/>
            <person name="Hartmann K.A."/>
            <person name="Liu J.E."/>
            <person name="Manci A.M."/>
            <person name="Nielsen D.A."/>
            <person name="Solomon M.B."/>
            <person name="Breakwell D.P."/>
            <person name="Burnett S.H."/>
            <person name="Grose J.H."/>
        </authorList>
    </citation>
    <scope>NUCLEOTIDE SEQUENCE [LARGE SCALE GENOMIC DNA]</scope>
    <source>
        <strain evidence="1 2">S613</strain>
    </source>
</reference>
<dbReference type="EMBL" id="LJXB01000084">
    <property type="protein sequence ID" value="KPU57662.1"/>
    <property type="molecule type" value="Genomic_DNA"/>
</dbReference>